<evidence type="ECO:0000313" key="2">
    <source>
        <dbReference type="Proteomes" id="UP001381003"/>
    </source>
</evidence>
<evidence type="ECO:0000313" key="1">
    <source>
        <dbReference type="EMBL" id="WWF06961.1"/>
    </source>
</evidence>
<dbReference type="SUPFAM" id="SSF50118">
    <property type="entry name" value="Cell growth inhibitor/plasmid maintenance toxic component"/>
    <property type="match status" value="1"/>
</dbReference>
<dbReference type="Pfam" id="PF02452">
    <property type="entry name" value="PemK_toxin"/>
    <property type="match status" value="1"/>
</dbReference>
<name>A0ABZ2FL57_9MICO</name>
<reference evidence="1 2" key="1">
    <citation type="submission" date="2022-09" db="EMBL/GenBank/DDBJ databases">
        <title>Complete genome sequence of Janibacter terrae strain COS04-44, PCL-degrading bacteria isolated from oil spilled coast.</title>
        <authorList>
            <person name="Park H."/>
            <person name="Kim J.Y."/>
            <person name="An S.H."/>
            <person name="Lee C.M."/>
            <person name="Weon H.-Y."/>
        </authorList>
    </citation>
    <scope>NUCLEOTIDE SEQUENCE [LARGE SCALE GENOMIC DNA]</scope>
    <source>
        <strain evidence="1 2">COS04-44</strain>
    </source>
</reference>
<sequence length="133" mass="14689">MHWAPTPDDPTPSPGEVVWTWVPYEEDHTQGKDRPVLLVGRDGEWLLGLQLTSADHDLDAEQEAAEGRRWIDVGAGAWDGRGRPSEARINRVLRVDPEQVRRDGAVLDERVFAAVVEGVRAVAAGRGYDDDPA</sequence>
<proteinExistence type="predicted"/>
<protein>
    <submittedName>
        <fullName evidence="1">Type II toxin-antitoxin system PemK/MazF family toxin</fullName>
    </submittedName>
</protein>
<accession>A0ABZ2FL57</accession>
<dbReference type="InterPro" id="IPR003477">
    <property type="entry name" value="PemK-like"/>
</dbReference>
<dbReference type="EMBL" id="CP104874">
    <property type="protein sequence ID" value="WWF06961.1"/>
    <property type="molecule type" value="Genomic_DNA"/>
</dbReference>
<dbReference type="Proteomes" id="UP001381003">
    <property type="component" value="Chromosome"/>
</dbReference>
<organism evidence="1 2">
    <name type="scientific">Janibacter terrae</name>
    <dbReference type="NCBI Taxonomy" id="103817"/>
    <lineage>
        <taxon>Bacteria</taxon>
        <taxon>Bacillati</taxon>
        <taxon>Actinomycetota</taxon>
        <taxon>Actinomycetes</taxon>
        <taxon>Micrococcales</taxon>
        <taxon>Intrasporangiaceae</taxon>
        <taxon>Janibacter</taxon>
    </lineage>
</organism>
<gene>
    <name evidence="1" type="ORF">N5P18_13250</name>
</gene>
<keyword evidence="2" id="KW-1185">Reference proteome</keyword>